<keyword evidence="3" id="KW-0677">Repeat</keyword>
<dbReference type="AlphaFoldDB" id="A0A1X0P458"/>
<evidence type="ECO:0000256" key="2">
    <source>
        <dbReference type="ARBA" id="ARBA00022664"/>
    </source>
</evidence>
<dbReference type="InterPro" id="IPR001680">
    <property type="entry name" value="WD40_rpt"/>
</dbReference>
<evidence type="ECO:0000313" key="9">
    <source>
        <dbReference type="EMBL" id="ORC91717.1"/>
    </source>
</evidence>
<name>A0A1X0P458_9TRYP</name>
<dbReference type="STRING" id="67003.A0A1X0P458"/>
<keyword evidence="9" id="KW-0396">Initiation factor</keyword>
<evidence type="ECO:0000256" key="1">
    <source>
        <dbReference type="ARBA" id="ARBA00022574"/>
    </source>
</evidence>
<dbReference type="EMBL" id="NBCO01000005">
    <property type="protein sequence ID" value="ORC91717.1"/>
    <property type="molecule type" value="Genomic_DNA"/>
</dbReference>
<dbReference type="InterPro" id="IPR036322">
    <property type="entry name" value="WD40_repeat_dom_sf"/>
</dbReference>
<dbReference type="Pfam" id="PF00400">
    <property type="entry name" value="WD40"/>
    <property type="match status" value="3"/>
</dbReference>
<sequence>MSGKHAVPEKSAGTQKKEGTSNTNPNADITKVKICSGHTRPICHINYSEIIDGTFWLVTSCHDAKPMLRNGETGDWVGTFEGHKGAVYCSAFNQGATRLVTGSGDYSSMLWNAITGEKLHTWSHPKYIKSCDWIENKIATGCFDGLVRIFDATAYDAEPLSFDSPERANQVKATYFIDPTTMVTACENVIMKWDLRDTSRPYLRKEIPGLNFLEYTHRNSIVAAHEKSISFIDTTTLDIKSSFTTTEDVECASLSPNGQNVAAGSRLKAKEFTLDGTELESHRGHHGPIFHIRWAPDGKSFTSGAEDGMARIWPSHEIIETYDADE</sequence>
<evidence type="ECO:0000256" key="4">
    <source>
        <dbReference type="ARBA" id="ARBA00023187"/>
    </source>
</evidence>
<proteinExistence type="inferred from homology"/>
<evidence type="ECO:0000256" key="6">
    <source>
        <dbReference type="ARBA" id="ARBA00040390"/>
    </source>
</evidence>
<reference evidence="9 10" key="1">
    <citation type="submission" date="2017-03" db="EMBL/GenBank/DDBJ databases">
        <title>An alternative strategy for trypanosome survival in the mammalian bloodstream revealed through genome and transcriptome analysis of the ubiquitous bovine parasite Trypanosoma (Megatrypanum) theileri.</title>
        <authorList>
            <person name="Kelly S."/>
            <person name="Ivens A."/>
            <person name="Mott A."/>
            <person name="O'Neill E."/>
            <person name="Emms D."/>
            <person name="Macleod O."/>
            <person name="Voorheis P."/>
            <person name="Matthews J."/>
            <person name="Matthews K."/>
            <person name="Carrington M."/>
        </authorList>
    </citation>
    <scope>NUCLEOTIDE SEQUENCE [LARGE SCALE GENOMIC DNA]</scope>
    <source>
        <strain evidence="9">Edinburgh</strain>
    </source>
</reference>
<dbReference type="GO" id="GO:0003723">
    <property type="term" value="F:RNA binding"/>
    <property type="evidence" value="ECO:0007669"/>
    <property type="project" value="TreeGrafter"/>
</dbReference>
<dbReference type="PROSITE" id="PS50294">
    <property type="entry name" value="WD_REPEATS_REGION"/>
    <property type="match status" value="2"/>
</dbReference>
<dbReference type="PANTHER" id="PTHR19877">
    <property type="entry name" value="EUKARYOTIC TRANSLATION INITIATION FACTOR 3 SUBUNIT I"/>
    <property type="match status" value="1"/>
</dbReference>
<dbReference type="GO" id="GO:0000387">
    <property type="term" value="P:spliceosomal snRNP assembly"/>
    <property type="evidence" value="ECO:0007669"/>
    <property type="project" value="TreeGrafter"/>
</dbReference>
<gene>
    <name evidence="9" type="ORF">TM35_000053130</name>
</gene>
<dbReference type="PANTHER" id="PTHR19877:SF13">
    <property type="entry name" value="SERINE-THREONINE KINASE RECEPTOR-ASSOCIATED PROTEIN"/>
    <property type="match status" value="1"/>
</dbReference>
<feature type="repeat" description="WD" evidence="7">
    <location>
        <begin position="282"/>
        <end position="313"/>
    </location>
</feature>
<feature type="repeat" description="WD" evidence="7">
    <location>
        <begin position="80"/>
        <end position="121"/>
    </location>
</feature>
<dbReference type="SUPFAM" id="SSF50978">
    <property type="entry name" value="WD40 repeat-like"/>
    <property type="match status" value="1"/>
</dbReference>
<dbReference type="PROSITE" id="PS50082">
    <property type="entry name" value="WD_REPEATS_2"/>
    <property type="match status" value="2"/>
</dbReference>
<comment type="caution">
    <text evidence="9">The sequence shown here is derived from an EMBL/GenBank/DDBJ whole genome shotgun (WGS) entry which is preliminary data.</text>
</comment>
<dbReference type="SMART" id="SM00320">
    <property type="entry name" value="WD40"/>
    <property type="match status" value="5"/>
</dbReference>
<dbReference type="OrthoDB" id="408728at2759"/>
<accession>A0A1X0P458</accession>
<evidence type="ECO:0000256" key="8">
    <source>
        <dbReference type="SAM" id="MobiDB-lite"/>
    </source>
</evidence>
<evidence type="ECO:0000256" key="3">
    <source>
        <dbReference type="ARBA" id="ARBA00022737"/>
    </source>
</evidence>
<keyword evidence="4" id="KW-0508">mRNA splicing</keyword>
<dbReference type="InterPro" id="IPR015943">
    <property type="entry name" value="WD40/YVTN_repeat-like_dom_sf"/>
</dbReference>
<keyword evidence="9" id="KW-0648">Protein biosynthesis</keyword>
<dbReference type="RefSeq" id="XP_028885783.1">
    <property type="nucleotide sequence ID" value="XM_029022968.1"/>
</dbReference>
<dbReference type="FunFam" id="2.130.10.10:FF:000818">
    <property type="entry name" value="WD domain"/>
    <property type="match status" value="1"/>
</dbReference>
<protein>
    <recommendedName>
        <fullName evidence="6">Serine-threonine kinase receptor-associated protein</fullName>
    </recommendedName>
</protein>
<keyword evidence="2" id="KW-0507">mRNA processing</keyword>
<evidence type="ECO:0000313" key="10">
    <source>
        <dbReference type="Proteomes" id="UP000192257"/>
    </source>
</evidence>
<dbReference type="GeneID" id="39982748"/>
<dbReference type="Gene3D" id="2.130.10.10">
    <property type="entry name" value="YVTN repeat-like/Quinoprotein amine dehydrogenase"/>
    <property type="match status" value="1"/>
</dbReference>
<dbReference type="GO" id="GO:0032797">
    <property type="term" value="C:SMN complex"/>
    <property type="evidence" value="ECO:0007669"/>
    <property type="project" value="TreeGrafter"/>
</dbReference>
<dbReference type="Proteomes" id="UP000192257">
    <property type="component" value="Unassembled WGS sequence"/>
</dbReference>
<feature type="region of interest" description="Disordered" evidence="8">
    <location>
        <begin position="1"/>
        <end position="28"/>
    </location>
</feature>
<keyword evidence="10" id="KW-1185">Reference proteome</keyword>
<comment type="similarity">
    <text evidence="5">Belongs to the WD repeat STRAP family.</text>
</comment>
<dbReference type="VEuPathDB" id="TriTrypDB:TM35_000053130"/>
<evidence type="ECO:0000256" key="7">
    <source>
        <dbReference type="PROSITE-ProRule" id="PRU00221"/>
    </source>
</evidence>
<evidence type="ECO:0000256" key="5">
    <source>
        <dbReference type="ARBA" id="ARBA00038394"/>
    </source>
</evidence>
<keyword evidence="1 7" id="KW-0853">WD repeat</keyword>
<dbReference type="GO" id="GO:0003743">
    <property type="term" value="F:translation initiation factor activity"/>
    <property type="evidence" value="ECO:0007669"/>
    <property type="project" value="UniProtKB-KW"/>
</dbReference>
<organism evidence="9 10">
    <name type="scientific">Trypanosoma theileri</name>
    <dbReference type="NCBI Taxonomy" id="67003"/>
    <lineage>
        <taxon>Eukaryota</taxon>
        <taxon>Discoba</taxon>
        <taxon>Euglenozoa</taxon>
        <taxon>Kinetoplastea</taxon>
        <taxon>Metakinetoplastina</taxon>
        <taxon>Trypanosomatida</taxon>
        <taxon>Trypanosomatidae</taxon>
        <taxon>Trypanosoma</taxon>
    </lineage>
</organism>